<dbReference type="OrthoDB" id="5273213at2759"/>
<dbReference type="PANTHER" id="PTHR10552:SF6">
    <property type="entry name" value="U2 SMALL NUCLEAR RIBONUCLEOPROTEIN A"/>
    <property type="match status" value="1"/>
</dbReference>
<dbReference type="PROSITE" id="PS50245">
    <property type="entry name" value="CAP_GLY_2"/>
    <property type="match status" value="1"/>
</dbReference>
<comment type="similarity">
    <text evidence="5">Belongs to the U2 small nuclear ribonucleoprotein A family.</text>
</comment>
<comment type="caution">
    <text evidence="8">The sequence shown here is derived from an EMBL/GenBank/DDBJ whole genome shotgun (WGS) entry which is preliminary data.</text>
</comment>
<evidence type="ECO:0000256" key="5">
    <source>
        <dbReference type="ARBA" id="ARBA00024196"/>
    </source>
</evidence>
<dbReference type="InterPro" id="IPR032675">
    <property type="entry name" value="LRR_dom_sf"/>
</dbReference>
<dbReference type="PROSITE" id="PS00845">
    <property type="entry name" value="CAP_GLY_1"/>
    <property type="match status" value="1"/>
</dbReference>
<evidence type="ECO:0000256" key="6">
    <source>
        <dbReference type="ARBA" id="ARBA00024238"/>
    </source>
</evidence>
<dbReference type="InterPro" id="IPR036859">
    <property type="entry name" value="CAP-Gly_dom_sf"/>
</dbReference>
<dbReference type="SUPFAM" id="SSF52058">
    <property type="entry name" value="L domain-like"/>
    <property type="match status" value="1"/>
</dbReference>
<accession>G4TC62</accession>
<keyword evidence="2" id="KW-0433">Leucine-rich repeat</keyword>
<dbReference type="STRING" id="1109443.G4TC62"/>
<evidence type="ECO:0000256" key="1">
    <source>
        <dbReference type="ARBA" id="ARBA00004123"/>
    </source>
</evidence>
<reference evidence="8 9" key="1">
    <citation type="journal article" date="2011" name="PLoS Pathog.">
        <title>Endophytic Life Strategies Decoded by Genome and Transcriptome Analyses of the Mutualistic Root Symbiont Piriformospora indica.</title>
        <authorList>
            <person name="Zuccaro A."/>
            <person name="Lahrmann U."/>
            <person name="Guldener U."/>
            <person name="Langen G."/>
            <person name="Pfiffi S."/>
            <person name="Biedenkopf D."/>
            <person name="Wong P."/>
            <person name="Samans B."/>
            <person name="Grimm C."/>
            <person name="Basiewicz M."/>
            <person name="Murat C."/>
            <person name="Martin F."/>
            <person name="Kogel K.H."/>
        </authorList>
    </citation>
    <scope>NUCLEOTIDE SEQUENCE [LARGE SCALE GENOMIC DNA]</scope>
    <source>
        <strain evidence="8 9">DSM 11827</strain>
    </source>
</reference>
<dbReference type="InterPro" id="IPR044640">
    <property type="entry name" value="RU2A"/>
</dbReference>
<dbReference type="FunCoup" id="G4TC62">
    <property type="interactions" value="583"/>
</dbReference>
<keyword evidence="9" id="KW-1185">Reference proteome</keyword>
<organism evidence="8 9">
    <name type="scientific">Serendipita indica (strain DSM 11827)</name>
    <name type="common">Root endophyte fungus</name>
    <name type="synonym">Piriformospora indica</name>
    <dbReference type="NCBI Taxonomy" id="1109443"/>
    <lineage>
        <taxon>Eukaryota</taxon>
        <taxon>Fungi</taxon>
        <taxon>Dikarya</taxon>
        <taxon>Basidiomycota</taxon>
        <taxon>Agaricomycotina</taxon>
        <taxon>Agaricomycetes</taxon>
        <taxon>Sebacinales</taxon>
        <taxon>Serendipitaceae</taxon>
        <taxon>Serendipita</taxon>
    </lineage>
</organism>
<dbReference type="GO" id="GO:0000398">
    <property type="term" value="P:mRNA splicing, via spliceosome"/>
    <property type="evidence" value="ECO:0007669"/>
    <property type="project" value="InterPro"/>
</dbReference>
<feature type="domain" description="CAP-Gly" evidence="7">
    <location>
        <begin position="39"/>
        <end position="83"/>
    </location>
</feature>
<dbReference type="InParanoid" id="G4TC62"/>
<dbReference type="GO" id="GO:0005634">
    <property type="term" value="C:nucleus"/>
    <property type="evidence" value="ECO:0007669"/>
    <property type="project" value="UniProtKB-SubCell"/>
</dbReference>
<evidence type="ECO:0000256" key="2">
    <source>
        <dbReference type="ARBA" id="ARBA00022614"/>
    </source>
</evidence>
<dbReference type="Pfam" id="PF01302">
    <property type="entry name" value="CAP_GLY"/>
    <property type="match status" value="1"/>
</dbReference>
<dbReference type="Gene3D" id="2.30.30.190">
    <property type="entry name" value="CAP Gly-rich-like domain"/>
    <property type="match status" value="1"/>
</dbReference>
<evidence type="ECO:0000313" key="8">
    <source>
        <dbReference type="EMBL" id="CCA68893.1"/>
    </source>
</evidence>
<sequence length="541" mass="60927">MRPRPFESLIAPAKLDLPTMSVGDRVCFHSDFGTIRHVGPLVGKKGQWLGIEWDDGQRGKNDGSIDGTRYFTAKSPTGASFLRATAPSLHLGRTFTEALRDKYIEERYDDSKVESVVLGSSDGAIEVEAVNLNKVRSKFAQLSKLKEVGLENYMIGKAGDDIQPVCPNIKRLDLSRNLFSDWNEIVRLSEQLPHLESLTLHYNYFRPLSAPLQGSCRSLVELLLNRTNVDWKQAHLIVCAFPSLRRLELGFNELATLEEPSSTGALPNLDSLVLDGNVLTNWNALIKAIKPLRSLSTLMVSDNQIGAIPLPTSSEVLPKTDTLFLDSNPLSSWNDVDALALWFPNLSNLRLLDVPLFNDPEISKYARLLVIGRLKSLRRFNSSAISEEERKDAEFFYLTWIVRNVERNKRESEHPRWKELVELHGEPEEEAPRVDTTRLQSRLITINVFVLTEVPQMGTSKRPEQKFQQSLQLLPNMPIKTLRLKLLKIFKAKPTTQIRVFVDLVQEGSPTGSWGEIDLAKQADLTWWGVENGGSLGIVLP</sequence>
<dbReference type="Pfam" id="PF14580">
    <property type="entry name" value="LRR_9"/>
    <property type="match status" value="1"/>
</dbReference>
<evidence type="ECO:0000256" key="3">
    <source>
        <dbReference type="ARBA" id="ARBA00022737"/>
    </source>
</evidence>
<evidence type="ECO:0000313" key="9">
    <source>
        <dbReference type="Proteomes" id="UP000007148"/>
    </source>
</evidence>
<proteinExistence type="inferred from homology"/>
<keyword evidence="4" id="KW-0539">Nucleus</keyword>
<gene>
    <name evidence="8" type="ORF">PIIN_02753</name>
</gene>
<dbReference type="AlphaFoldDB" id="G4TC62"/>
<dbReference type="OMA" id="SEESHMF"/>
<dbReference type="SMART" id="SM01052">
    <property type="entry name" value="CAP_GLY"/>
    <property type="match status" value="1"/>
</dbReference>
<evidence type="ECO:0000259" key="7">
    <source>
        <dbReference type="PROSITE" id="PS50245"/>
    </source>
</evidence>
<dbReference type="InterPro" id="IPR000938">
    <property type="entry name" value="CAP-Gly_domain"/>
</dbReference>
<dbReference type="SUPFAM" id="SSF74924">
    <property type="entry name" value="Cap-Gly domain"/>
    <property type="match status" value="1"/>
</dbReference>
<protein>
    <recommendedName>
        <fullName evidence="6">U2 small nuclear ribonucleoprotein A'</fullName>
    </recommendedName>
</protein>
<comment type="subcellular location">
    <subcellularLocation>
        <location evidence="1">Nucleus</location>
    </subcellularLocation>
</comment>
<name>G4TC62_SERID</name>
<dbReference type="Gene3D" id="3.80.10.10">
    <property type="entry name" value="Ribonuclease Inhibitor"/>
    <property type="match status" value="3"/>
</dbReference>
<dbReference type="EMBL" id="CAFZ01000042">
    <property type="protein sequence ID" value="CCA68893.1"/>
    <property type="molecule type" value="Genomic_DNA"/>
</dbReference>
<dbReference type="HOGENOM" id="CLU_017716_5_0_1"/>
<evidence type="ECO:0000256" key="4">
    <source>
        <dbReference type="ARBA" id="ARBA00023242"/>
    </source>
</evidence>
<dbReference type="eggNOG" id="KOG3207">
    <property type="taxonomic scope" value="Eukaryota"/>
</dbReference>
<dbReference type="PANTHER" id="PTHR10552">
    <property type="entry name" value="U2 SMALL NUCLEAR RIBONUCLEOPROTEIN A"/>
    <property type="match status" value="1"/>
</dbReference>
<dbReference type="GO" id="GO:0030620">
    <property type="term" value="F:U2 snRNA binding"/>
    <property type="evidence" value="ECO:0007669"/>
    <property type="project" value="InterPro"/>
</dbReference>
<keyword evidence="3" id="KW-0677">Repeat</keyword>
<dbReference type="Proteomes" id="UP000007148">
    <property type="component" value="Unassembled WGS sequence"/>
</dbReference>